<dbReference type="AlphaFoldDB" id="A0A0F8YXJ2"/>
<dbReference type="PROSITE" id="PS50879">
    <property type="entry name" value="RNASE_H_1"/>
    <property type="match status" value="1"/>
</dbReference>
<protein>
    <recommendedName>
        <fullName evidence="1">RNase H type-1 domain-containing protein</fullName>
    </recommendedName>
</protein>
<feature type="domain" description="RNase H type-1" evidence="1">
    <location>
        <begin position="33"/>
        <end position="168"/>
    </location>
</feature>
<gene>
    <name evidence="2" type="ORF">LCGC14_3041060</name>
</gene>
<dbReference type="CDD" id="cd06222">
    <property type="entry name" value="RNase_H_like"/>
    <property type="match status" value="1"/>
</dbReference>
<dbReference type="EMBL" id="LAZR01063811">
    <property type="protein sequence ID" value="KKK58769.1"/>
    <property type="molecule type" value="Genomic_DNA"/>
</dbReference>
<dbReference type="InterPro" id="IPR012337">
    <property type="entry name" value="RNaseH-like_sf"/>
</dbReference>
<feature type="non-terminal residue" evidence="2">
    <location>
        <position position="168"/>
    </location>
</feature>
<dbReference type="GO" id="GO:0003676">
    <property type="term" value="F:nucleic acid binding"/>
    <property type="evidence" value="ECO:0007669"/>
    <property type="project" value="InterPro"/>
</dbReference>
<accession>A0A0F8YXJ2</accession>
<dbReference type="Pfam" id="PF00075">
    <property type="entry name" value="RNase_H"/>
    <property type="match status" value="1"/>
</dbReference>
<evidence type="ECO:0000259" key="1">
    <source>
        <dbReference type="PROSITE" id="PS50879"/>
    </source>
</evidence>
<dbReference type="InterPro" id="IPR044730">
    <property type="entry name" value="RNase_H-like_dom_plant"/>
</dbReference>
<sequence>MTKKRKKKEGEKLKRDLARVRTIPDLLRLFQIRECNYVLIGDGSCTGNWNYQAGWACMAINVQWGDRQLVYGAANMGTNILAEMMAYIYAFHWLSRKKESSVMYVDVFTDCEYVVQAAENSHRRKAYREIWHMVDAYKRSGMIIRWHWIPRDTLDLNQLSHNLANLAR</sequence>
<dbReference type="InterPro" id="IPR002156">
    <property type="entry name" value="RNaseH_domain"/>
</dbReference>
<organism evidence="2">
    <name type="scientific">marine sediment metagenome</name>
    <dbReference type="NCBI Taxonomy" id="412755"/>
    <lineage>
        <taxon>unclassified sequences</taxon>
        <taxon>metagenomes</taxon>
        <taxon>ecological metagenomes</taxon>
    </lineage>
</organism>
<dbReference type="InterPro" id="IPR036397">
    <property type="entry name" value="RNaseH_sf"/>
</dbReference>
<reference evidence="2" key="1">
    <citation type="journal article" date="2015" name="Nature">
        <title>Complex archaea that bridge the gap between prokaryotes and eukaryotes.</title>
        <authorList>
            <person name="Spang A."/>
            <person name="Saw J.H."/>
            <person name="Jorgensen S.L."/>
            <person name="Zaremba-Niedzwiedzka K."/>
            <person name="Martijn J."/>
            <person name="Lind A.E."/>
            <person name="van Eijk R."/>
            <person name="Schleper C."/>
            <person name="Guy L."/>
            <person name="Ettema T.J."/>
        </authorList>
    </citation>
    <scope>NUCLEOTIDE SEQUENCE</scope>
</reference>
<evidence type="ECO:0000313" key="2">
    <source>
        <dbReference type="EMBL" id="KKK58769.1"/>
    </source>
</evidence>
<dbReference type="SUPFAM" id="SSF53098">
    <property type="entry name" value="Ribonuclease H-like"/>
    <property type="match status" value="1"/>
</dbReference>
<proteinExistence type="predicted"/>
<comment type="caution">
    <text evidence="2">The sequence shown here is derived from an EMBL/GenBank/DDBJ whole genome shotgun (WGS) entry which is preliminary data.</text>
</comment>
<dbReference type="Gene3D" id="3.30.420.10">
    <property type="entry name" value="Ribonuclease H-like superfamily/Ribonuclease H"/>
    <property type="match status" value="1"/>
</dbReference>
<dbReference type="GO" id="GO:0004523">
    <property type="term" value="F:RNA-DNA hybrid ribonuclease activity"/>
    <property type="evidence" value="ECO:0007669"/>
    <property type="project" value="InterPro"/>
</dbReference>
<name>A0A0F8YXJ2_9ZZZZ</name>